<dbReference type="InterPro" id="IPR028584">
    <property type="entry name" value="Cellobiose_2_epim"/>
</dbReference>
<dbReference type="AlphaFoldDB" id="A0A9X2HZU2"/>
<dbReference type="Pfam" id="PF07221">
    <property type="entry name" value="GlcNAc_2-epim"/>
    <property type="match status" value="1"/>
</dbReference>
<dbReference type="GO" id="GO:0005975">
    <property type="term" value="P:carbohydrate metabolic process"/>
    <property type="evidence" value="ECO:0007669"/>
    <property type="project" value="InterPro"/>
</dbReference>
<reference evidence="5" key="1">
    <citation type="submission" date="2022-05" db="EMBL/GenBank/DDBJ databases">
        <authorList>
            <person name="Sun H.-N."/>
        </authorList>
    </citation>
    <scope>NUCLEOTIDE SEQUENCE</scope>
    <source>
        <strain evidence="5">HB14</strain>
    </source>
</reference>
<dbReference type="EC" id="5.1.3.11" evidence="4"/>
<keyword evidence="6" id="KW-1185">Reference proteome</keyword>
<dbReference type="PANTHER" id="PTHR15108">
    <property type="entry name" value="N-ACYLGLUCOSAMINE-2-EPIMERASE"/>
    <property type="match status" value="1"/>
</dbReference>
<reference evidence="5" key="2">
    <citation type="submission" date="2023-01" db="EMBL/GenBank/DDBJ databases">
        <title>Gilvimarinus xylanilyticus HB14 isolated from Caulerpa lentillifera aquaculture base in Hainan, China.</title>
        <authorList>
            <person name="Zhang Y.-J."/>
        </authorList>
    </citation>
    <scope>NUCLEOTIDE SEQUENCE</scope>
    <source>
        <strain evidence="5">HB14</strain>
    </source>
</reference>
<comment type="catalytic activity">
    <reaction evidence="1 4">
        <text>D-cellobiose = beta-D-glucosyl-(1-&gt;4)-D-mannopyranose</text>
        <dbReference type="Rhea" id="RHEA:23384"/>
        <dbReference type="ChEBI" id="CHEBI:17057"/>
        <dbReference type="ChEBI" id="CHEBI:47931"/>
        <dbReference type="EC" id="5.1.3.11"/>
    </reaction>
</comment>
<dbReference type="GO" id="GO:0047736">
    <property type="term" value="F:cellobiose epimerase activity"/>
    <property type="evidence" value="ECO:0007669"/>
    <property type="project" value="UniProtKB-UniRule"/>
</dbReference>
<keyword evidence="3 4" id="KW-0413">Isomerase</keyword>
<name>A0A9X2HZU2_9GAMM</name>
<dbReference type="InterPro" id="IPR008928">
    <property type="entry name" value="6-hairpin_glycosidase_sf"/>
</dbReference>
<dbReference type="RefSeq" id="WP_253967847.1">
    <property type="nucleotide sequence ID" value="NZ_JAMFTH010000002.1"/>
</dbReference>
<dbReference type="InterPro" id="IPR010819">
    <property type="entry name" value="AGE/CE"/>
</dbReference>
<dbReference type="Gene3D" id="1.50.10.10">
    <property type="match status" value="1"/>
</dbReference>
<evidence type="ECO:0000313" key="6">
    <source>
        <dbReference type="Proteomes" id="UP001139319"/>
    </source>
</evidence>
<comment type="caution">
    <text evidence="5">The sequence shown here is derived from an EMBL/GenBank/DDBJ whole genome shotgun (WGS) entry which is preliminary data.</text>
</comment>
<accession>A0A9X2HZU2</accession>
<dbReference type="SUPFAM" id="SSF48208">
    <property type="entry name" value="Six-hairpin glycosidases"/>
    <property type="match status" value="1"/>
</dbReference>
<evidence type="ECO:0000256" key="1">
    <source>
        <dbReference type="ARBA" id="ARBA00001470"/>
    </source>
</evidence>
<evidence type="ECO:0000256" key="2">
    <source>
        <dbReference type="ARBA" id="ARBA00008558"/>
    </source>
</evidence>
<protein>
    <recommendedName>
        <fullName evidence="4">Cellobiose 2-epimerase</fullName>
        <shortName evidence="4">CE</shortName>
        <ecNumber evidence="4">5.1.3.11</ecNumber>
    </recommendedName>
</protein>
<evidence type="ECO:0000313" key="5">
    <source>
        <dbReference type="EMBL" id="MCP8899551.1"/>
    </source>
</evidence>
<dbReference type="EMBL" id="JAMFTH010000002">
    <property type="protein sequence ID" value="MCP8899551.1"/>
    <property type="molecule type" value="Genomic_DNA"/>
</dbReference>
<proteinExistence type="inferred from homology"/>
<gene>
    <name evidence="5" type="ORF">M6D89_09595</name>
</gene>
<comment type="similarity">
    <text evidence="2">Belongs to the N-acylglucosamine 2-epimerase family.</text>
</comment>
<comment type="similarity">
    <text evidence="4">Belongs to the cellobiose 2-epimerase family.</text>
</comment>
<comment type="function">
    <text evidence="4">Catalyzes the reversible epimerization of cellobiose to 4-O-beta-D-glucopyranosyl-D-mannose (Glc-Man).</text>
</comment>
<dbReference type="Proteomes" id="UP001139319">
    <property type="component" value="Unassembled WGS sequence"/>
</dbReference>
<dbReference type="InterPro" id="IPR012341">
    <property type="entry name" value="6hp_glycosidase-like_sf"/>
</dbReference>
<dbReference type="HAMAP" id="MF_00929">
    <property type="entry name" value="Cellobiose_2_epim"/>
    <property type="match status" value="1"/>
</dbReference>
<evidence type="ECO:0000256" key="4">
    <source>
        <dbReference type="HAMAP-Rule" id="MF_00929"/>
    </source>
</evidence>
<sequence length="406" mass="47369">MSQAAIQQNLLSKTQMADECRAELARTGRWWLDYSLDHENGGFYGQICDDNKPDPAAEKGIVLNTRILWFFSEAARFSNNADYRQAAERAYHYLRDYFFDTEFGGYYWSLNADGSVANDKKQVYAQAFGVYALVAYYQLTGEQQVLDDALACFELIECHCIDREQEGYFEAYTREWGKMDDVRLSEKDLNFPKTMNTHLHVLEAYTSLYQVCKEERIEKALAYNIDLFDRYMIDRGNYHLRMFMQDDWQDCSTELTYGHDIECAWLLYKALQSLGDQTRTDKLVPDIIKLSHTCRREALGELGEVLDSMEKATGKVHSQRVWWVQAEALVGFLVAWKLSDEPVLFETAANVWSFIKEYQMDTERGEWRWHCRLDEPDGARDYKAGFWKGPYHNGRAMIEVAKLLAE</sequence>
<evidence type="ECO:0000256" key="3">
    <source>
        <dbReference type="ARBA" id="ARBA00023235"/>
    </source>
</evidence>
<organism evidence="5 6">
    <name type="scientific">Gilvimarinus xylanilyticus</name>
    <dbReference type="NCBI Taxonomy" id="2944139"/>
    <lineage>
        <taxon>Bacteria</taxon>
        <taxon>Pseudomonadati</taxon>
        <taxon>Pseudomonadota</taxon>
        <taxon>Gammaproteobacteria</taxon>
        <taxon>Cellvibrionales</taxon>
        <taxon>Cellvibrionaceae</taxon>
        <taxon>Gilvimarinus</taxon>
    </lineage>
</organism>